<proteinExistence type="predicted"/>
<dbReference type="InterPro" id="IPR004830">
    <property type="entry name" value="LRR_variant"/>
</dbReference>
<dbReference type="InterPro" id="IPR011989">
    <property type="entry name" value="ARM-like"/>
</dbReference>
<dbReference type="SUPFAM" id="SSF48371">
    <property type="entry name" value="ARM repeat"/>
    <property type="match status" value="1"/>
</dbReference>
<evidence type="ECO:0000313" key="1">
    <source>
        <dbReference type="EMBL" id="QAY33538.1"/>
    </source>
</evidence>
<dbReference type="InterPro" id="IPR016024">
    <property type="entry name" value="ARM-type_fold"/>
</dbReference>
<organism evidence="1 2">
    <name type="scientific">Bifidobacterium pullorum subsp. gallinarum</name>
    <dbReference type="NCBI Taxonomy" id="78344"/>
    <lineage>
        <taxon>Bacteria</taxon>
        <taxon>Bacillati</taxon>
        <taxon>Actinomycetota</taxon>
        <taxon>Actinomycetes</taxon>
        <taxon>Bifidobacteriales</taxon>
        <taxon>Bifidobacteriaceae</taxon>
        <taxon>Bifidobacterium</taxon>
    </lineage>
</organism>
<dbReference type="Pfam" id="PF01816">
    <property type="entry name" value="LRV"/>
    <property type="match status" value="1"/>
</dbReference>
<dbReference type="Gene3D" id="1.25.10.10">
    <property type="entry name" value="Leucine-rich Repeat Variant"/>
    <property type="match status" value="1"/>
</dbReference>
<sequence>MTEASPQTQQPQFEALTTVYERLRHSTDAAELSEFARRPLPDKSDQAGYSRATALLEAVAGNPHTPLEDRIALAQTMPFPNILVKLAQDESVEVRKAVAANEQDKNWLVGRLTKDESAEVREVALRNARTSWKMRLEGAQDPRTSPETLAFLAGFGVDREPGGPAVLTSMIRRAVALNPNTPDEVVAALAQDVSEEVRKAASRRLSQS</sequence>
<dbReference type="RefSeq" id="WP_129237987.1">
    <property type="nucleotide sequence ID" value="NZ_CP035464.1"/>
</dbReference>
<dbReference type="STRING" id="78344.BIGA_0990"/>
<dbReference type="KEGG" id="bgx:ESN35_09045"/>
<name>A0A4P6DZW9_9BIFI</name>
<dbReference type="AlphaFoldDB" id="A0A4P6DZW9"/>
<dbReference type="EMBL" id="CP035464">
    <property type="protein sequence ID" value="QAY33538.1"/>
    <property type="molecule type" value="Genomic_DNA"/>
</dbReference>
<dbReference type="Proteomes" id="UP000293589">
    <property type="component" value="Chromosome"/>
</dbReference>
<protein>
    <submittedName>
        <fullName evidence="1">AbrB family transcriptional regulator</fullName>
    </submittedName>
</protein>
<accession>A0A4P6DZW9</accession>
<evidence type="ECO:0000313" key="2">
    <source>
        <dbReference type="Proteomes" id="UP000293589"/>
    </source>
</evidence>
<gene>
    <name evidence="1" type="ORF">ESN35_09045</name>
</gene>
<reference evidence="1 2" key="1">
    <citation type="submission" date="2019-01" db="EMBL/GenBank/DDBJ databases">
        <title>Complete genome sequence of Bifidobacterium gallinarum CACC 514.</title>
        <authorList>
            <person name="Jung M."/>
        </authorList>
    </citation>
    <scope>NUCLEOTIDE SEQUENCE [LARGE SCALE GENOMIC DNA]</scope>
    <source>
        <strain evidence="1 2">CACC 514</strain>
    </source>
</reference>